<evidence type="ECO:0000313" key="2">
    <source>
        <dbReference type="Proteomes" id="UP001157502"/>
    </source>
</evidence>
<proteinExistence type="predicted"/>
<dbReference type="Proteomes" id="UP001157502">
    <property type="component" value="Chromosome 9"/>
</dbReference>
<dbReference type="EMBL" id="CM055736">
    <property type="protein sequence ID" value="KAJ8007155.1"/>
    <property type="molecule type" value="Genomic_DNA"/>
</dbReference>
<name>A0ACC2GUE2_DALPE</name>
<reference evidence="1" key="1">
    <citation type="submission" date="2021-05" db="EMBL/GenBank/DDBJ databases">
        <authorList>
            <person name="Pan Q."/>
            <person name="Jouanno E."/>
            <person name="Zahm M."/>
            <person name="Klopp C."/>
            <person name="Cabau C."/>
            <person name="Louis A."/>
            <person name="Berthelot C."/>
            <person name="Parey E."/>
            <person name="Roest Crollius H."/>
            <person name="Montfort J."/>
            <person name="Robinson-Rechavi M."/>
            <person name="Bouchez O."/>
            <person name="Lampietro C."/>
            <person name="Lopez Roques C."/>
            <person name="Donnadieu C."/>
            <person name="Postlethwait J."/>
            <person name="Bobe J."/>
            <person name="Dillon D."/>
            <person name="Chandos A."/>
            <person name="von Hippel F."/>
            <person name="Guiguen Y."/>
        </authorList>
    </citation>
    <scope>NUCLEOTIDE SEQUENCE</scope>
    <source>
        <strain evidence="1">YG-Jan2019</strain>
    </source>
</reference>
<sequence>MKSKENDGYGRPLSAKPIQSIRDMGPSLIKGWMEDSIPCSTEERKRLSTARPHRLEYSGQLALLRFWQKLLEGGNTNQGSFFGQGCHRFCLDQSAPHSYSMTMANNDLHTLMDAKSIAWYTHARCTRIKPCQAWVKHDKEVERSTERYREETADINCPDITPIVLIKRKKHVFRSSRSPWTQSPSSITHPNYSLPGSLDFRAQSRSNPARPNPHQCSCGPGQETCQLAFPDDCSGRRTCSISRALCRRNEVPWSPVSQCPPPPAVPHCSYPTKPQGYHCSDV</sequence>
<organism evidence="1 2">
    <name type="scientific">Dallia pectoralis</name>
    <name type="common">Alaska blackfish</name>
    <dbReference type="NCBI Taxonomy" id="75939"/>
    <lineage>
        <taxon>Eukaryota</taxon>
        <taxon>Metazoa</taxon>
        <taxon>Chordata</taxon>
        <taxon>Craniata</taxon>
        <taxon>Vertebrata</taxon>
        <taxon>Euteleostomi</taxon>
        <taxon>Actinopterygii</taxon>
        <taxon>Neopterygii</taxon>
        <taxon>Teleostei</taxon>
        <taxon>Protacanthopterygii</taxon>
        <taxon>Esociformes</taxon>
        <taxon>Umbridae</taxon>
        <taxon>Dallia</taxon>
    </lineage>
</organism>
<comment type="caution">
    <text evidence="1">The sequence shown here is derived from an EMBL/GenBank/DDBJ whole genome shotgun (WGS) entry which is preliminary data.</text>
</comment>
<accession>A0ACC2GUE2</accession>
<evidence type="ECO:0000313" key="1">
    <source>
        <dbReference type="EMBL" id="KAJ8007155.1"/>
    </source>
</evidence>
<keyword evidence="2" id="KW-1185">Reference proteome</keyword>
<gene>
    <name evidence="1" type="ORF">DPEC_G00114610</name>
</gene>
<protein>
    <submittedName>
        <fullName evidence="1">Uncharacterized protein</fullName>
    </submittedName>
</protein>